<dbReference type="RefSeq" id="WP_010527571.1">
    <property type="nucleotide sequence ID" value="NZ_AFSL01000055.1"/>
</dbReference>
<reference evidence="4 5" key="1">
    <citation type="submission" date="2016-10" db="EMBL/GenBank/DDBJ databases">
        <authorList>
            <person name="de Groot N.N."/>
        </authorList>
    </citation>
    <scope>NUCLEOTIDE SEQUENCE [LARGE SCALE GENOMIC DNA]</scope>
    <source>
        <strain evidence="4 5">DSM 19012</strain>
    </source>
</reference>
<keyword evidence="2" id="KW-0813">Transport</keyword>
<dbReference type="Gene3D" id="3.40.50.1980">
    <property type="entry name" value="Nitrogenase molybdenum iron protein domain"/>
    <property type="match status" value="2"/>
</dbReference>
<dbReference type="FunCoup" id="A0A1I2CMT9">
    <property type="interactions" value="123"/>
</dbReference>
<protein>
    <submittedName>
        <fullName evidence="4">Zinc transport system substrate-binding protein</fullName>
    </submittedName>
</protein>
<dbReference type="Proteomes" id="UP000181976">
    <property type="component" value="Unassembled WGS sequence"/>
</dbReference>
<organism evidence="4 5">
    <name type="scientific">Thermophagus xiamenensis</name>
    <dbReference type="NCBI Taxonomy" id="385682"/>
    <lineage>
        <taxon>Bacteria</taxon>
        <taxon>Pseudomonadati</taxon>
        <taxon>Bacteroidota</taxon>
        <taxon>Bacteroidia</taxon>
        <taxon>Marinilabiliales</taxon>
        <taxon>Marinilabiliaceae</taxon>
        <taxon>Thermophagus</taxon>
    </lineage>
</organism>
<dbReference type="InParanoid" id="A0A1I2CMT9"/>
<gene>
    <name evidence="4" type="ORF">SAMN05444380_11670</name>
</gene>
<keyword evidence="3" id="KW-0732">Signal</keyword>
<dbReference type="PANTHER" id="PTHR42953:SF3">
    <property type="entry name" value="HIGH-AFFINITY ZINC UPTAKE SYSTEM PROTEIN ZNUA"/>
    <property type="match status" value="1"/>
</dbReference>
<name>A0A1I2CMT9_9BACT</name>
<sequence length="292" mass="33677">MKRNSLIILFPFFIALTYISFYGCQSKKKQQNSITVSIEPLKYFVDQLTSGNVPVNVMVPMGASPATYAPTTKQLVKLSSSKIYVGIGYLGFEQAWMNKMKDLNPDMSVLLLAKEIELISDEHHHDGHDHKGVDPHIWMSPKTVKSFLPALRDFLMKSFPEYRENIKVNYSSLIKQVSNLDEDFETMAQNLTYRKFIIYHPALSYLARDYGLEQLSIEIDGKEPSPRQLQELIEAANRHNIRLIFIQQEFDQRNAYTVKEATDAELVTINPLDYAWADNLSHLKFLLEKHLK</sequence>
<evidence type="ECO:0000256" key="2">
    <source>
        <dbReference type="ARBA" id="ARBA00022448"/>
    </source>
</evidence>
<evidence type="ECO:0000313" key="4">
    <source>
        <dbReference type="EMBL" id="SFE69626.1"/>
    </source>
</evidence>
<evidence type="ECO:0000256" key="1">
    <source>
        <dbReference type="ARBA" id="ARBA00011028"/>
    </source>
</evidence>
<dbReference type="PANTHER" id="PTHR42953">
    <property type="entry name" value="HIGH-AFFINITY ZINC UPTAKE SYSTEM PROTEIN ZNUA-RELATED"/>
    <property type="match status" value="1"/>
</dbReference>
<dbReference type="PROSITE" id="PS51257">
    <property type="entry name" value="PROKAR_LIPOPROTEIN"/>
    <property type="match status" value="1"/>
</dbReference>
<dbReference type="STRING" id="385682.SAMN05444380_11670"/>
<dbReference type="OrthoDB" id="9810636at2"/>
<accession>A0A1I2CMT9</accession>
<proteinExistence type="inferred from homology"/>
<dbReference type="InterPro" id="IPR006127">
    <property type="entry name" value="ZnuA-like"/>
</dbReference>
<dbReference type="AlphaFoldDB" id="A0A1I2CMT9"/>
<dbReference type="InterPro" id="IPR050492">
    <property type="entry name" value="Bact_metal-bind_prot9"/>
</dbReference>
<dbReference type="GO" id="GO:0030001">
    <property type="term" value="P:metal ion transport"/>
    <property type="evidence" value="ECO:0007669"/>
    <property type="project" value="InterPro"/>
</dbReference>
<dbReference type="EMBL" id="FONA01000016">
    <property type="protein sequence ID" value="SFE69626.1"/>
    <property type="molecule type" value="Genomic_DNA"/>
</dbReference>
<keyword evidence="5" id="KW-1185">Reference proteome</keyword>
<dbReference type="Pfam" id="PF01297">
    <property type="entry name" value="ZnuA"/>
    <property type="match status" value="1"/>
</dbReference>
<evidence type="ECO:0000256" key="3">
    <source>
        <dbReference type="ARBA" id="ARBA00022729"/>
    </source>
</evidence>
<comment type="similarity">
    <text evidence="1">Belongs to the bacterial solute-binding protein 9 family.</text>
</comment>
<evidence type="ECO:0000313" key="5">
    <source>
        <dbReference type="Proteomes" id="UP000181976"/>
    </source>
</evidence>
<dbReference type="eggNOG" id="COG0803">
    <property type="taxonomic scope" value="Bacteria"/>
</dbReference>
<dbReference type="GO" id="GO:0046872">
    <property type="term" value="F:metal ion binding"/>
    <property type="evidence" value="ECO:0007669"/>
    <property type="project" value="InterPro"/>
</dbReference>
<dbReference type="SUPFAM" id="SSF53807">
    <property type="entry name" value="Helical backbone' metal receptor"/>
    <property type="match status" value="1"/>
</dbReference>